<proteinExistence type="predicted"/>
<accession>A0A0M6WTP2</accession>
<name>A0A0M6WTP2_9FIRM</name>
<dbReference type="EMBL" id="CVRS01000088">
    <property type="protein sequence ID" value="CRL41092.1"/>
    <property type="molecule type" value="Genomic_DNA"/>
</dbReference>
<evidence type="ECO:0000313" key="2">
    <source>
        <dbReference type="Proteomes" id="UP000049828"/>
    </source>
</evidence>
<keyword evidence="2" id="KW-1185">Reference proteome</keyword>
<protein>
    <submittedName>
        <fullName evidence="1">Uncharacterized protein</fullName>
    </submittedName>
</protein>
<evidence type="ECO:0000313" key="1">
    <source>
        <dbReference type="EMBL" id="CRL41092.1"/>
    </source>
</evidence>
<dbReference type="AlphaFoldDB" id="A0A0M6WTP2"/>
<dbReference type="GeneID" id="75163107"/>
<gene>
    <name evidence="1" type="ORF">RIL183_28331</name>
</gene>
<dbReference type="RefSeq" id="WP_055040059.1">
    <property type="nucleotide sequence ID" value="NZ_CVRS01000088.1"/>
</dbReference>
<sequence>MEIRVPVFAGRRILKKESLWDIRDYTYAGWQLYYADHTDGLLKGCEIRAEDGRLVIGKGMLKFHDFIYLLMEEEEVAYQPKNRWQVLKAEFLEDDTNLDYKAYRVRFFLDEELELGENQMEMCRFYLREGSALRDSYKNFADMSTEYDTVNLICATVAGIGEKTLHPLVVKQFGEEIWNAKEKETSDFAFSYMIASSKGKIERQSIIRYLQDKGRKESKKNLSAWDNNMIYAEMERILRHRGTGHGKGYDRKMIYVE</sequence>
<reference evidence="2" key="1">
    <citation type="submission" date="2015-05" db="EMBL/GenBank/DDBJ databases">
        <authorList>
            <consortium name="Pathogen Informatics"/>
        </authorList>
    </citation>
    <scope>NUCLEOTIDE SEQUENCE [LARGE SCALE GENOMIC DNA]</scope>
    <source>
        <strain evidence="2">L1-83</strain>
    </source>
</reference>
<organism evidence="1 2">
    <name type="scientific">Roseburia inulinivorans</name>
    <dbReference type="NCBI Taxonomy" id="360807"/>
    <lineage>
        <taxon>Bacteria</taxon>
        <taxon>Bacillati</taxon>
        <taxon>Bacillota</taxon>
        <taxon>Clostridia</taxon>
        <taxon>Lachnospirales</taxon>
        <taxon>Lachnospiraceae</taxon>
        <taxon>Roseburia</taxon>
    </lineage>
</organism>
<dbReference type="OrthoDB" id="1664853at2"/>
<dbReference type="Proteomes" id="UP000049828">
    <property type="component" value="Unassembled WGS sequence"/>
</dbReference>